<reference evidence="1 2" key="1">
    <citation type="submission" date="2015-06" db="EMBL/GenBank/DDBJ databases">
        <authorList>
            <person name="Ju K.-S."/>
            <person name="Doroghazi J.R."/>
            <person name="Metcalf W.W."/>
        </authorList>
    </citation>
    <scope>NUCLEOTIDE SEQUENCE [LARGE SCALE GENOMIC DNA]</scope>
    <source>
        <strain evidence="1 2">NRRL 3414</strain>
    </source>
</reference>
<evidence type="ECO:0000313" key="2">
    <source>
        <dbReference type="Proteomes" id="UP000037432"/>
    </source>
</evidence>
<evidence type="ECO:0000313" key="1">
    <source>
        <dbReference type="EMBL" id="KMS74419.1"/>
    </source>
</evidence>
<accession>A0A0J7ZF00</accession>
<dbReference type="AlphaFoldDB" id="A0A0J7ZF00"/>
<gene>
    <name evidence="1" type="ORF">ACM01_14110</name>
</gene>
<dbReference type="OrthoDB" id="9932360at2"/>
<dbReference type="PATRIC" id="fig|1938.3.peg.4046"/>
<proteinExistence type="predicted"/>
<sequence length="147" mass="15405">MTMSPAQWAAAFDYLEAVLLQDAPKAAASGRILAAPGQIASTIASLADELIPELLSQAFQISDTMSQAERRTAEEAMAADRGAQASALIHMALRAWADDDPTDAEAQDLALVLLGWLQLMAGAPPGDHEQALLMLGSARHTIQGGTP</sequence>
<dbReference type="EMBL" id="LFNT01000013">
    <property type="protein sequence ID" value="KMS74419.1"/>
    <property type="molecule type" value="Genomic_DNA"/>
</dbReference>
<organism evidence="1 2">
    <name type="scientific">Streptomyces viridochromogenes</name>
    <dbReference type="NCBI Taxonomy" id="1938"/>
    <lineage>
        <taxon>Bacteria</taxon>
        <taxon>Bacillati</taxon>
        <taxon>Actinomycetota</taxon>
        <taxon>Actinomycetes</taxon>
        <taxon>Kitasatosporales</taxon>
        <taxon>Streptomycetaceae</taxon>
        <taxon>Streptomyces</taxon>
    </lineage>
</organism>
<dbReference type="RefSeq" id="WP_048581539.1">
    <property type="nucleotide sequence ID" value="NZ_LFNT01000013.1"/>
</dbReference>
<dbReference type="Proteomes" id="UP000037432">
    <property type="component" value="Unassembled WGS sequence"/>
</dbReference>
<comment type="caution">
    <text evidence="1">The sequence shown here is derived from an EMBL/GenBank/DDBJ whole genome shotgun (WGS) entry which is preliminary data.</text>
</comment>
<name>A0A0J7ZF00_STRVR</name>
<protein>
    <submittedName>
        <fullName evidence="1">Uncharacterized protein</fullName>
    </submittedName>
</protein>